<gene>
    <name evidence="2" type="ORF">BAUCODRAFT_298803</name>
</gene>
<dbReference type="EMBL" id="KB445563">
    <property type="protein sequence ID" value="EMC91599.1"/>
    <property type="molecule type" value="Genomic_DNA"/>
</dbReference>
<feature type="signal peptide" evidence="1">
    <location>
        <begin position="1"/>
        <end position="26"/>
    </location>
</feature>
<dbReference type="eggNOG" id="ENOG502RMBY">
    <property type="taxonomic scope" value="Eukaryota"/>
</dbReference>
<dbReference type="Proteomes" id="UP000011761">
    <property type="component" value="Unassembled WGS sequence"/>
</dbReference>
<dbReference type="HOGENOM" id="CLU_1042026_0_0_1"/>
<reference evidence="2 3" key="1">
    <citation type="journal article" date="2012" name="PLoS Pathog.">
        <title>Diverse lifestyles and strategies of plant pathogenesis encoded in the genomes of eighteen Dothideomycetes fungi.</title>
        <authorList>
            <person name="Ohm R.A."/>
            <person name="Feau N."/>
            <person name="Henrissat B."/>
            <person name="Schoch C.L."/>
            <person name="Horwitz B.A."/>
            <person name="Barry K.W."/>
            <person name="Condon B.J."/>
            <person name="Copeland A.C."/>
            <person name="Dhillon B."/>
            <person name="Glaser F."/>
            <person name="Hesse C.N."/>
            <person name="Kosti I."/>
            <person name="LaButti K."/>
            <person name="Lindquist E.A."/>
            <person name="Lucas S."/>
            <person name="Salamov A.A."/>
            <person name="Bradshaw R.E."/>
            <person name="Ciuffetti L."/>
            <person name="Hamelin R.C."/>
            <person name="Kema G.H.J."/>
            <person name="Lawrence C."/>
            <person name="Scott J.A."/>
            <person name="Spatafora J.W."/>
            <person name="Turgeon B.G."/>
            <person name="de Wit P.J.G.M."/>
            <person name="Zhong S."/>
            <person name="Goodwin S.B."/>
            <person name="Grigoriev I.V."/>
        </authorList>
    </citation>
    <scope>NUCLEOTIDE SEQUENCE [LARGE SCALE GENOMIC DNA]</scope>
    <source>
        <strain evidence="2 3">UAMH 10762</strain>
    </source>
</reference>
<dbReference type="AlphaFoldDB" id="M2MY61"/>
<dbReference type="OrthoDB" id="3648886at2759"/>
<dbReference type="GeneID" id="19111041"/>
<evidence type="ECO:0008006" key="4">
    <source>
        <dbReference type="Google" id="ProtNLM"/>
    </source>
</evidence>
<evidence type="ECO:0000256" key="1">
    <source>
        <dbReference type="SAM" id="SignalP"/>
    </source>
</evidence>
<keyword evidence="1" id="KW-0732">Signal</keyword>
<accession>M2MY61</accession>
<keyword evidence="3" id="KW-1185">Reference proteome</keyword>
<dbReference type="OMA" id="DWETIRF"/>
<organism evidence="2 3">
    <name type="scientific">Baudoinia panamericana (strain UAMH 10762)</name>
    <name type="common">Angels' share fungus</name>
    <name type="synonym">Baudoinia compniacensis (strain UAMH 10762)</name>
    <dbReference type="NCBI Taxonomy" id="717646"/>
    <lineage>
        <taxon>Eukaryota</taxon>
        <taxon>Fungi</taxon>
        <taxon>Dikarya</taxon>
        <taxon>Ascomycota</taxon>
        <taxon>Pezizomycotina</taxon>
        <taxon>Dothideomycetes</taxon>
        <taxon>Dothideomycetidae</taxon>
        <taxon>Mycosphaerellales</taxon>
        <taxon>Teratosphaeriaceae</taxon>
        <taxon>Baudoinia</taxon>
    </lineage>
</organism>
<dbReference type="KEGG" id="bcom:BAUCODRAFT_298803"/>
<protein>
    <recommendedName>
        <fullName evidence="4">BTB domain-containing protein</fullName>
    </recommendedName>
</protein>
<dbReference type="RefSeq" id="XP_007681127.1">
    <property type="nucleotide sequence ID" value="XM_007682937.1"/>
</dbReference>
<evidence type="ECO:0000313" key="2">
    <source>
        <dbReference type="EMBL" id="EMC91599.1"/>
    </source>
</evidence>
<evidence type="ECO:0000313" key="3">
    <source>
        <dbReference type="Proteomes" id="UP000011761"/>
    </source>
</evidence>
<sequence>MAVPSLESRCLCAFLLLLQPNPPSMARAKPLFITNIDPALAACRPLPTQLTHQEHYMASDVEQPAKGLLQSLKSDRLVKIYVGDEAQPYFVQQLVLEEQSSYFTKALQANAFSEGQTACLRFLDDSAVAWTYFFHWTFRSLLTDGEDGNYKEEDLIQCWIFGDKPATWECLKHGVLNSPPASKLRQLMAEEAVKYVMRTPANRMSMLDQFDGAAGFTSQLFQALTSYNEGAPWLHGRLTACGSDGCTKVWRDYIKGEPPYKHWVYDK</sequence>
<feature type="chain" id="PRO_5004021423" description="BTB domain-containing protein" evidence="1">
    <location>
        <begin position="27"/>
        <end position="267"/>
    </location>
</feature>
<proteinExistence type="predicted"/>
<name>M2MY61_BAUPA</name>